<proteinExistence type="predicted"/>
<keyword evidence="1" id="KW-1133">Transmembrane helix</keyword>
<name>G2GWI9_9ENTR</name>
<feature type="transmembrane region" description="Helical" evidence="1">
    <location>
        <begin position="99"/>
        <end position="121"/>
    </location>
</feature>
<gene>
    <name evidence="2" type="ORF">Rin_00001250</name>
</gene>
<organism evidence="2 3">
    <name type="scientific">Candidatus Regiella insecticola 5.15</name>
    <dbReference type="NCBI Taxonomy" id="1005043"/>
    <lineage>
        <taxon>Bacteria</taxon>
        <taxon>Pseudomonadati</taxon>
        <taxon>Pseudomonadota</taxon>
        <taxon>Gammaproteobacteria</taxon>
        <taxon>Enterobacterales</taxon>
        <taxon>Enterobacteriaceae</taxon>
        <taxon>aphid secondary symbionts</taxon>
        <taxon>Candidatus Regiella</taxon>
    </lineage>
</organism>
<keyword evidence="3" id="KW-1185">Reference proteome</keyword>
<dbReference type="RefSeq" id="WP_006705759.1">
    <property type="nucleotide sequence ID" value="NZ_AGCA01000032.1"/>
</dbReference>
<keyword evidence="1" id="KW-0812">Transmembrane</keyword>
<evidence type="ECO:0000256" key="1">
    <source>
        <dbReference type="SAM" id="Phobius"/>
    </source>
</evidence>
<dbReference type="PATRIC" id="fig|1005043.3.peg.109"/>
<protein>
    <submittedName>
        <fullName evidence="2">Uncharacterized protein</fullName>
    </submittedName>
</protein>
<keyword evidence="1" id="KW-0472">Membrane</keyword>
<dbReference type="Proteomes" id="UP000004116">
    <property type="component" value="Unassembled WGS sequence"/>
</dbReference>
<sequence>MYSNEDIESAVAAKIISRQAAQALRDHVAGVKKTSAVDEENFRLLTGFNDIFVVMASLLLLGALFFICGYYQQQWMGGLLVAGASWILAEYFVRQRHMALPAIVLLFAFIFGVGFVTLYLIDHPLVGAPVAGVLTALATLTRPYHLGCGFGSGALVCFNEFKSVFSCCCRECDALCCILHGIVGICRCDVLGYLRSSPSNPSL</sequence>
<dbReference type="AlphaFoldDB" id="G2GWI9"/>
<accession>G2GWI9</accession>
<feature type="transmembrane region" description="Helical" evidence="1">
    <location>
        <begin position="75"/>
        <end position="93"/>
    </location>
</feature>
<evidence type="ECO:0000313" key="2">
    <source>
        <dbReference type="EMBL" id="EGY29889.1"/>
    </source>
</evidence>
<dbReference type="EMBL" id="AGCA01000032">
    <property type="protein sequence ID" value="EGY29889.1"/>
    <property type="molecule type" value="Genomic_DNA"/>
</dbReference>
<feature type="transmembrane region" description="Helical" evidence="1">
    <location>
        <begin position="51"/>
        <end position="68"/>
    </location>
</feature>
<evidence type="ECO:0000313" key="3">
    <source>
        <dbReference type="Proteomes" id="UP000004116"/>
    </source>
</evidence>
<reference evidence="2 3" key="1">
    <citation type="journal article" date="2012" name="Genome Res.">
        <title>Genomic basis of endosymbiont-conferred protection against an insect parasitoid.</title>
        <authorList>
            <person name="Hansen A.K."/>
            <person name="Vorburger C."/>
            <person name="Moran N.A."/>
        </authorList>
    </citation>
    <scope>NUCLEOTIDE SEQUENCE [LARGE SCALE GENOMIC DNA]</scope>
    <source>
        <strain evidence="3">R5.15</strain>
    </source>
</reference>
<comment type="caution">
    <text evidence="2">The sequence shown here is derived from an EMBL/GenBank/DDBJ whole genome shotgun (WGS) entry which is preliminary data.</text>
</comment>